<dbReference type="AlphaFoldDB" id="A0A072PH78"/>
<dbReference type="RefSeq" id="XP_013261248.1">
    <property type="nucleotide sequence ID" value="XM_013405794.1"/>
</dbReference>
<feature type="non-terminal residue" evidence="1">
    <location>
        <position position="1"/>
    </location>
</feature>
<organism evidence="1 2">
    <name type="scientific">Exophiala aquamarina CBS 119918</name>
    <dbReference type="NCBI Taxonomy" id="1182545"/>
    <lineage>
        <taxon>Eukaryota</taxon>
        <taxon>Fungi</taxon>
        <taxon>Dikarya</taxon>
        <taxon>Ascomycota</taxon>
        <taxon>Pezizomycotina</taxon>
        <taxon>Eurotiomycetes</taxon>
        <taxon>Chaetothyriomycetidae</taxon>
        <taxon>Chaetothyriales</taxon>
        <taxon>Herpotrichiellaceae</taxon>
        <taxon>Exophiala</taxon>
    </lineage>
</organism>
<dbReference type="VEuPathDB" id="FungiDB:A1O9_06584"/>
<dbReference type="EMBL" id="AMGV01000004">
    <property type="protein sequence ID" value="KEF58658.1"/>
    <property type="molecule type" value="Genomic_DNA"/>
</dbReference>
<dbReference type="Proteomes" id="UP000027920">
    <property type="component" value="Unassembled WGS sequence"/>
</dbReference>
<comment type="caution">
    <text evidence="1">The sequence shown here is derived from an EMBL/GenBank/DDBJ whole genome shotgun (WGS) entry which is preliminary data.</text>
</comment>
<dbReference type="GeneID" id="25281501"/>
<proteinExistence type="predicted"/>
<gene>
    <name evidence="1" type="ORF">A1O9_06584</name>
</gene>
<feature type="non-terminal residue" evidence="1">
    <location>
        <position position="125"/>
    </location>
</feature>
<dbReference type="InterPro" id="IPR032710">
    <property type="entry name" value="NTF2-like_dom_sf"/>
</dbReference>
<evidence type="ECO:0000313" key="2">
    <source>
        <dbReference type="Proteomes" id="UP000027920"/>
    </source>
</evidence>
<dbReference type="HOGENOM" id="CLU_119346_2_0_1"/>
<evidence type="ECO:0000313" key="1">
    <source>
        <dbReference type="EMBL" id="KEF58658.1"/>
    </source>
</evidence>
<name>A0A072PH78_9EURO</name>
<dbReference type="SUPFAM" id="SSF54427">
    <property type="entry name" value="NTF2-like"/>
    <property type="match status" value="1"/>
</dbReference>
<reference evidence="1 2" key="1">
    <citation type="submission" date="2013-03" db="EMBL/GenBank/DDBJ databases">
        <title>The Genome Sequence of Exophiala aquamarina CBS 119918.</title>
        <authorList>
            <consortium name="The Broad Institute Genomics Platform"/>
            <person name="Cuomo C."/>
            <person name="de Hoog S."/>
            <person name="Gorbushina A."/>
            <person name="Walker B."/>
            <person name="Young S.K."/>
            <person name="Zeng Q."/>
            <person name="Gargeya S."/>
            <person name="Fitzgerald M."/>
            <person name="Haas B."/>
            <person name="Abouelleil A."/>
            <person name="Allen A.W."/>
            <person name="Alvarado L."/>
            <person name="Arachchi H.M."/>
            <person name="Berlin A.M."/>
            <person name="Chapman S.B."/>
            <person name="Gainer-Dewar J."/>
            <person name="Goldberg J."/>
            <person name="Griggs A."/>
            <person name="Gujja S."/>
            <person name="Hansen M."/>
            <person name="Howarth C."/>
            <person name="Imamovic A."/>
            <person name="Ireland A."/>
            <person name="Larimer J."/>
            <person name="McCowan C."/>
            <person name="Murphy C."/>
            <person name="Pearson M."/>
            <person name="Poon T.W."/>
            <person name="Priest M."/>
            <person name="Roberts A."/>
            <person name="Saif S."/>
            <person name="Shea T."/>
            <person name="Sisk P."/>
            <person name="Sykes S."/>
            <person name="Wortman J."/>
            <person name="Nusbaum C."/>
            <person name="Birren B."/>
        </authorList>
    </citation>
    <scope>NUCLEOTIDE SEQUENCE [LARGE SCALE GENOMIC DNA]</scope>
    <source>
        <strain evidence="1 2">CBS 119918</strain>
    </source>
</reference>
<evidence type="ECO:0008006" key="3">
    <source>
        <dbReference type="Google" id="ProtNLM"/>
    </source>
</evidence>
<dbReference type="Gene3D" id="3.10.450.50">
    <property type="match status" value="1"/>
</dbReference>
<keyword evidence="2" id="KW-1185">Reference proteome</keyword>
<protein>
    <recommendedName>
        <fullName evidence="3">SnoaL-like domain-containing protein</fullName>
    </recommendedName>
</protein>
<accession>A0A072PH78</accession>
<sequence length="125" mass="14409">FHAGSAALDADRWLDDFFTEDISLQYSNNPVIHGTDVRAMFKMVFAKLDLMTHEVLYFDVVESKIYQAATIRYLVKGDDPNRDVIEIPGFAVFFLRQQKDGERPKLFRAETYLNPTGIFARIAEK</sequence>
<dbReference type="OrthoDB" id="9983368at2759"/>